<evidence type="ECO:0000313" key="1">
    <source>
        <dbReference type="EMBL" id="KAG5537841.1"/>
    </source>
</evidence>
<dbReference type="EMBL" id="JACTNZ010000008">
    <property type="protein sequence ID" value="KAG5537841.1"/>
    <property type="molecule type" value="Genomic_DNA"/>
</dbReference>
<sequence length="103" mass="11734">MSENGLESNQKKVVTEESNKRNICMEPISNKDEVNEMSKEKEIHFGKVSFAEAIKGNMANTSLTINDRELGSGWLWRSFVAELKSLNSPEIVREAILHEYFSI</sequence>
<dbReference type="AlphaFoldDB" id="A0AAV6J9I3"/>
<evidence type="ECO:0000313" key="2">
    <source>
        <dbReference type="Proteomes" id="UP000823749"/>
    </source>
</evidence>
<reference evidence="1" key="1">
    <citation type="submission" date="2020-08" db="EMBL/GenBank/DDBJ databases">
        <title>Plant Genome Project.</title>
        <authorList>
            <person name="Zhang R.-G."/>
        </authorList>
    </citation>
    <scope>NUCLEOTIDE SEQUENCE</scope>
    <source>
        <strain evidence="1">WSP0</strain>
        <tissue evidence="1">Leaf</tissue>
    </source>
</reference>
<dbReference type="Proteomes" id="UP000823749">
    <property type="component" value="Chromosome 8"/>
</dbReference>
<name>A0AAV6J9I3_9ERIC</name>
<accession>A0AAV6J9I3</accession>
<keyword evidence="2" id="KW-1185">Reference proteome</keyword>
<comment type="caution">
    <text evidence="1">The sequence shown here is derived from an EMBL/GenBank/DDBJ whole genome shotgun (WGS) entry which is preliminary data.</text>
</comment>
<gene>
    <name evidence="1" type="ORF">RHGRI_025068</name>
</gene>
<protein>
    <submittedName>
        <fullName evidence="1">Uncharacterized protein</fullName>
    </submittedName>
</protein>
<proteinExistence type="predicted"/>
<organism evidence="1 2">
    <name type="scientific">Rhododendron griersonianum</name>
    <dbReference type="NCBI Taxonomy" id="479676"/>
    <lineage>
        <taxon>Eukaryota</taxon>
        <taxon>Viridiplantae</taxon>
        <taxon>Streptophyta</taxon>
        <taxon>Embryophyta</taxon>
        <taxon>Tracheophyta</taxon>
        <taxon>Spermatophyta</taxon>
        <taxon>Magnoliopsida</taxon>
        <taxon>eudicotyledons</taxon>
        <taxon>Gunneridae</taxon>
        <taxon>Pentapetalae</taxon>
        <taxon>asterids</taxon>
        <taxon>Ericales</taxon>
        <taxon>Ericaceae</taxon>
        <taxon>Ericoideae</taxon>
        <taxon>Rhodoreae</taxon>
        <taxon>Rhododendron</taxon>
    </lineage>
</organism>